<feature type="region of interest" description="Disordered" evidence="1">
    <location>
        <begin position="1"/>
        <end position="48"/>
    </location>
</feature>
<dbReference type="AlphaFoldDB" id="A0A1I8IU32"/>
<reference evidence="3" key="1">
    <citation type="submission" date="2016-11" db="UniProtKB">
        <authorList>
            <consortium name="WormBaseParasite"/>
        </authorList>
    </citation>
    <scope>IDENTIFICATION</scope>
</reference>
<sequence length="193" mass="21570">SILKTPTSAGSAADRQMQQQQPPPLPEVQPLARQTEPQPGGRSSAERTRRVQFGDGGTQPAANAVSTTADSLLEQILAEPWFTLAEVPPAEKEPVTRGLLTLMKFTVSDQDHLAMCNRVRDIKRQLDLEPEQHKSVEDQLISHMATIFEQSEEAGVLSEQRLKLMLIKGDQTVDLLEFLGYKDIARLKEVRMW</sequence>
<accession>A0A1I8IU32</accession>
<protein>
    <submittedName>
        <fullName evidence="3">FH2 domain-containing protein</fullName>
    </submittedName>
</protein>
<organism evidence="2 3">
    <name type="scientific">Macrostomum lignano</name>
    <dbReference type="NCBI Taxonomy" id="282301"/>
    <lineage>
        <taxon>Eukaryota</taxon>
        <taxon>Metazoa</taxon>
        <taxon>Spiralia</taxon>
        <taxon>Lophotrochozoa</taxon>
        <taxon>Platyhelminthes</taxon>
        <taxon>Rhabditophora</taxon>
        <taxon>Macrostomorpha</taxon>
        <taxon>Macrostomida</taxon>
        <taxon>Macrostomidae</taxon>
        <taxon>Macrostomum</taxon>
    </lineage>
</organism>
<proteinExistence type="predicted"/>
<evidence type="ECO:0000313" key="2">
    <source>
        <dbReference type="Proteomes" id="UP000095280"/>
    </source>
</evidence>
<keyword evidence="2" id="KW-1185">Reference proteome</keyword>
<evidence type="ECO:0000313" key="3">
    <source>
        <dbReference type="WBParaSite" id="maker-uti_cns_0016623-snap-gene-0.2-mRNA-1"/>
    </source>
</evidence>
<dbReference type="Proteomes" id="UP000095280">
    <property type="component" value="Unplaced"/>
</dbReference>
<feature type="compositionally biased region" description="Polar residues" evidence="1">
    <location>
        <begin position="1"/>
        <end position="10"/>
    </location>
</feature>
<name>A0A1I8IU32_9PLAT</name>
<dbReference type="WBParaSite" id="maker-uti_cns_0016623-snap-gene-0.2-mRNA-1">
    <property type="protein sequence ID" value="maker-uti_cns_0016623-snap-gene-0.2-mRNA-1"/>
    <property type="gene ID" value="maker-uti_cns_0016623-snap-gene-0.2"/>
</dbReference>
<evidence type="ECO:0000256" key="1">
    <source>
        <dbReference type="SAM" id="MobiDB-lite"/>
    </source>
</evidence>